<accession>A0A1M6YMK3</accession>
<evidence type="ECO:0000313" key="2">
    <source>
        <dbReference type="EMBL" id="SHL19322.1"/>
    </source>
</evidence>
<keyword evidence="1" id="KW-0472">Membrane</keyword>
<protein>
    <submittedName>
        <fullName evidence="2">Uncharacterized protein</fullName>
    </submittedName>
</protein>
<feature type="transmembrane region" description="Helical" evidence="1">
    <location>
        <begin position="45"/>
        <end position="65"/>
    </location>
</feature>
<proteinExistence type="predicted"/>
<dbReference type="RefSeq" id="WP_073459489.1">
    <property type="nucleotide sequence ID" value="NZ_CALGVN010000030.1"/>
</dbReference>
<reference evidence="2 3" key="1">
    <citation type="submission" date="2016-11" db="EMBL/GenBank/DDBJ databases">
        <authorList>
            <person name="Jaros S."/>
            <person name="Januszkiewicz K."/>
            <person name="Wedrychowicz H."/>
        </authorList>
    </citation>
    <scope>NUCLEOTIDE SEQUENCE [LARGE SCALE GENOMIC DNA]</scope>
    <source>
        <strain evidence="2 3">DSM 43832</strain>
    </source>
</reference>
<keyword evidence="1" id="KW-1133">Transmembrane helix</keyword>
<name>A0A1M6YMK3_PSETH</name>
<dbReference type="AlphaFoldDB" id="A0A1M6YMK3"/>
<dbReference type="STRING" id="1848.SAMN05443637_120116"/>
<dbReference type="Proteomes" id="UP000184363">
    <property type="component" value="Unassembled WGS sequence"/>
</dbReference>
<sequence>MTIDTATPNTTPATVAIPVQRSAKADTLPLPVIEPELPRATRWQTWTAVAAGLLGGVLMVAGIALPW</sequence>
<gene>
    <name evidence="2" type="ORF">SAMN05443637_120116</name>
</gene>
<dbReference type="EMBL" id="FRAP01000020">
    <property type="protein sequence ID" value="SHL19322.1"/>
    <property type="molecule type" value="Genomic_DNA"/>
</dbReference>
<evidence type="ECO:0000256" key="1">
    <source>
        <dbReference type="SAM" id="Phobius"/>
    </source>
</evidence>
<keyword evidence="1" id="KW-0812">Transmembrane</keyword>
<evidence type="ECO:0000313" key="3">
    <source>
        <dbReference type="Proteomes" id="UP000184363"/>
    </source>
</evidence>
<keyword evidence="3" id="KW-1185">Reference proteome</keyword>
<organism evidence="2 3">
    <name type="scientific">Pseudonocardia thermophila</name>
    <dbReference type="NCBI Taxonomy" id="1848"/>
    <lineage>
        <taxon>Bacteria</taxon>
        <taxon>Bacillati</taxon>
        <taxon>Actinomycetota</taxon>
        <taxon>Actinomycetes</taxon>
        <taxon>Pseudonocardiales</taxon>
        <taxon>Pseudonocardiaceae</taxon>
        <taxon>Pseudonocardia</taxon>
    </lineage>
</organism>